<evidence type="ECO:0000256" key="3">
    <source>
        <dbReference type="PROSITE-ProRule" id="PRU00169"/>
    </source>
</evidence>
<dbReference type="SMART" id="SM00421">
    <property type="entry name" value="HTH_LUXR"/>
    <property type="match status" value="1"/>
</dbReference>
<proteinExistence type="predicted"/>
<accession>A0A430FR51</accession>
<organism evidence="7 8">
    <name type="scientific">Bifidobacterium samirii</name>
    <dbReference type="NCBI Taxonomy" id="2306974"/>
    <lineage>
        <taxon>Bacteria</taxon>
        <taxon>Bacillati</taxon>
        <taxon>Actinomycetota</taxon>
        <taxon>Actinomycetes</taxon>
        <taxon>Bifidobacteriales</taxon>
        <taxon>Bifidobacteriaceae</taxon>
        <taxon>Bifidobacterium</taxon>
    </lineage>
</organism>
<dbReference type="InterPro" id="IPR011006">
    <property type="entry name" value="CheY-like_superfamily"/>
</dbReference>
<feature type="modified residue" description="4-aspartylphosphate" evidence="3">
    <location>
        <position position="81"/>
    </location>
</feature>
<feature type="compositionally biased region" description="Low complexity" evidence="4">
    <location>
        <begin position="236"/>
        <end position="246"/>
    </location>
</feature>
<name>A0A430FR51_9BIFI</name>
<feature type="compositionally biased region" description="Basic and acidic residues" evidence="4">
    <location>
        <begin position="1"/>
        <end position="22"/>
    </location>
</feature>
<evidence type="ECO:0000313" key="8">
    <source>
        <dbReference type="Proteomes" id="UP000287470"/>
    </source>
</evidence>
<protein>
    <submittedName>
        <fullName evidence="7">Two-component response regulator</fullName>
    </submittedName>
</protein>
<reference evidence="7 8" key="1">
    <citation type="submission" date="2018-09" db="EMBL/GenBank/DDBJ databases">
        <title>Characterization of the phylogenetic diversity of five novel species belonging to the genus Bifidobacterium.</title>
        <authorList>
            <person name="Lugli G.A."/>
            <person name="Duranti S."/>
            <person name="Milani C."/>
        </authorList>
    </citation>
    <scope>NUCLEOTIDE SEQUENCE [LARGE SCALE GENOMIC DNA]</scope>
    <source>
        <strain evidence="7 8">2033B</strain>
    </source>
</reference>
<dbReference type="Pfam" id="PF00072">
    <property type="entry name" value="Response_reg"/>
    <property type="match status" value="1"/>
</dbReference>
<evidence type="ECO:0000256" key="1">
    <source>
        <dbReference type="ARBA" id="ARBA00022553"/>
    </source>
</evidence>
<dbReference type="GO" id="GO:0006355">
    <property type="term" value="P:regulation of DNA-templated transcription"/>
    <property type="evidence" value="ECO:0007669"/>
    <property type="project" value="InterPro"/>
</dbReference>
<dbReference type="SUPFAM" id="SSF46894">
    <property type="entry name" value="C-terminal effector domain of the bipartite response regulators"/>
    <property type="match status" value="1"/>
</dbReference>
<feature type="compositionally biased region" description="Low complexity" evidence="4">
    <location>
        <begin position="161"/>
        <end position="171"/>
    </location>
</feature>
<dbReference type="Gene3D" id="1.10.10.10">
    <property type="entry name" value="Winged helix-like DNA-binding domain superfamily/Winged helix DNA-binding domain"/>
    <property type="match status" value="1"/>
</dbReference>
<feature type="region of interest" description="Disordered" evidence="4">
    <location>
        <begin position="1"/>
        <end position="26"/>
    </location>
</feature>
<evidence type="ECO:0000256" key="2">
    <source>
        <dbReference type="ARBA" id="ARBA00023125"/>
    </source>
</evidence>
<dbReference type="SUPFAM" id="SSF52172">
    <property type="entry name" value="CheY-like"/>
    <property type="match status" value="1"/>
</dbReference>
<dbReference type="GO" id="GO:0000160">
    <property type="term" value="P:phosphorelay signal transduction system"/>
    <property type="evidence" value="ECO:0007669"/>
    <property type="project" value="InterPro"/>
</dbReference>
<feature type="region of interest" description="Disordered" evidence="4">
    <location>
        <begin position="151"/>
        <end position="183"/>
    </location>
</feature>
<dbReference type="CDD" id="cd06170">
    <property type="entry name" value="LuxR_C_like"/>
    <property type="match status" value="1"/>
</dbReference>
<feature type="domain" description="HTH luxR-type" evidence="5">
    <location>
        <begin position="272"/>
        <end position="336"/>
    </location>
</feature>
<dbReference type="EMBL" id="QXGK01000014">
    <property type="protein sequence ID" value="RSX55295.1"/>
    <property type="molecule type" value="Genomic_DNA"/>
</dbReference>
<dbReference type="PANTHER" id="PTHR43214:SF43">
    <property type="entry name" value="TWO-COMPONENT RESPONSE REGULATOR"/>
    <property type="match status" value="1"/>
</dbReference>
<gene>
    <name evidence="7" type="ORF">D2E24_1430</name>
</gene>
<feature type="region of interest" description="Disordered" evidence="4">
    <location>
        <begin position="230"/>
        <end position="278"/>
    </location>
</feature>
<dbReference type="Gene3D" id="3.40.50.2300">
    <property type="match status" value="1"/>
</dbReference>
<dbReference type="InterPro" id="IPR039420">
    <property type="entry name" value="WalR-like"/>
</dbReference>
<dbReference type="GO" id="GO:0003677">
    <property type="term" value="F:DNA binding"/>
    <property type="evidence" value="ECO:0007669"/>
    <property type="project" value="UniProtKB-KW"/>
</dbReference>
<keyword evidence="1 3" id="KW-0597">Phosphoprotein</keyword>
<dbReference type="AlphaFoldDB" id="A0A430FR51"/>
<comment type="caution">
    <text evidence="7">The sequence shown here is derived from an EMBL/GenBank/DDBJ whole genome shotgun (WGS) entry which is preliminary data.</text>
</comment>
<dbReference type="InterPro" id="IPR000792">
    <property type="entry name" value="Tscrpt_reg_LuxR_C"/>
</dbReference>
<dbReference type="Proteomes" id="UP000287470">
    <property type="component" value="Unassembled WGS sequence"/>
</dbReference>
<sequence length="336" mass="34488">MTKPNEGERPAVEEKPAAEEKPATPLTVAAVDNDRMATIALQGILPQLLPGARWLWSAATADEAVRTALAPDTRPDLLLVDMSLGESTGISVCRRIRSRTNRVPMLAITAFSVDTYADRAATAGAQGIVSKADIPLLARALRTIAAGRTFDPDVADGDDAGGANADDAASSARHRSSARPASACAAGRFQTAFDAHRRIAYGERPATTVPSSGAPMPSAAAVTEAITAGSGGRSIGATTGNGATTASPSSDARRGSATTHPTAASSAPASPSADLPPRLGAKEAQTLHLLSRGMTYEQIAAQWGVAASTVRTHAHRAVEKLGAHSLAHAVAIWLSR</sequence>
<dbReference type="PROSITE" id="PS50110">
    <property type="entry name" value="RESPONSE_REGULATORY"/>
    <property type="match status" value="1"/>
</dbReference>
<dbReference type="PANTHER" id="PTHR43214">
    <property type="entry name" value="TWO-COMPONENT RESPONSE REGULATOR"/>
    <property type="match status" value="1"/>
</dbReference>
<evidence type="ECO:0000313" key="7">
    <source>
        <dbReference type="EMBL" id="RSX55295.1"/>
    </source>
</evidence>
<dbReference type="InterPro" id="IPR016032">
    <property type="entry name" value="Sig_transdc_resp-reg_C-effctor"/>
</dbReference>
<dbReference type="PROSITE" id="PS00622">
    <property type="entry name" value="HTH_LUXR_1"/>
    <property type="match status" value="1"/>
</dbReference>
<evidence type="ECO:0000259" key="5">
    <source>
        <dbReference type="PROSITE" id="PS50043"/>
    </source>
</evidence>
<dbReference type="SMART" id="SM00448">
    <property type="entry name" value="REC"/>
    <property type="match status" value="1"/>
</dbReference>
<dbReference type="PROSITE" id="PS50043">
    <property type="entry name" value="HTH_LUXR_2"/>
    <property type="match status" value="1"/>
</dbReference>
<dbReference type="PRINTS" id="PR00038">
    <property type="entry name" value="HTHLUXR"/>
</dbReference>
<evidence type="ECO:0000256" key="4">
    <source>
        <dbReference type="SAM" id="MobiDB-lite"/>
    </source>
</evidence>
<dbReference type="InterPro" id="IPR058245">
    <property type="entry name" value="NreC/VraR/RcsB-like_REC"/>
</dbReference>
<dbReference type="Pfam" id="PF00196">
    <property type="entry name" value="GerE"/>
    <property type="match status" value="1"/>
</dbReference>
<dbReference type="CDD" id="cd17535">
    <property type="entry name" value="REC_NarL-like"/>
    <property type="match status" value="1"/>
</dbReference>
<keyword evidence="2" id="KW-0238">DNA-binding</keyword>
<keyword evidence="8" id="KW-1185">Reference proteome</keyword>
<dbReference type="InterPro" id="IPR036388">
    <property type="entry name" value="WH-like_DNA-bd_sf"/>
</dbReference>
<feature type="domain" description="Response regulatory" evidence="6">
    <location>
        <begin position="27"/>
        <end position="146"/>
    </location>
</feature>
<feature type="compositionally biased region" description="Low complexity" evidence="4">
    <location>
        <begin position="256"/>
        <end position="273"/>
    </location>
</feature>
<dbReference type="InterPro" id="IPR001789">
    <property type="entry name" value="Sig_transdc_resp-reg_receiver"/>
</dbReference>
<evidence type="ECO:0000259" key="6">
    <source>
        <dbReference type="PROSITE" id="PS50110"/>
    </source>
</evidence>
<dbReference type="RefSeq" id="WP_164521054.1">
    <property type="nucleotide sequence ID" value="NZ_QXGK01000014.1"/>
</dbReference>